<dbReference type="Pfam" id="PF24986">
    <property type="entry name" value="PRC_RimM"/>
    <property type="match status" value="1"/>
</dbReference>
<dbReference type="KEGG" id="tmb:Thimo_2131"/>
<comment type="subcellular location">
    <subcellularLocation>
        <location evidence="5">Cytoplasm</location>
    </subcellularLocation>
</comment>
<proteinExistence type="inferred from homology"/>
<evidence type="ECO:0000313" key="9">
    <source>
        <dbReference type="Proteomes" id="UP000010816"/>
    </source>
</evidence>
<dbReference type="GO" id="GO:0005737">
    <property type="term" value="C:cytoplasm"/>
    <property type="evidence" value="ECO:0007669"/>
    <property type="project" value="UniProtKB-SubCell"/>
</dbReference>
<keyword evidence="1 5" id="KW-0963">Cytoplasm</keyword>
<dbReference type="PANTHER" id="PTHR33692">
    <property type="entry name" value="RIBOSOME MATURATION FACTOR RIMM"/>
    <property type="match status" value="1"/>
</dbReference>
<dbReference type="InterPro" id="IPR009000">
    <property type="entry name" value="Transl_B-barrel_sf"/>
</dbReference>
<dbReference type="PANTHER" id="PTHR33692:SF1">
    <property type="entry name" value="RIBOSOME MATURATION FACTOR RIMM"/>
    <property type="match status" value="1"/>
</dbReference>
<dbReference type="RefSeq" id="WP_015281022.1">
    <property type="nucleotide sequence ID" value="NC_019940.1"/>
</dbReference>
<reference evidence="8 9" key="1">
    <citation type="submission" date="2011-09" db="EMBL/GenBank/DDBJ databases">
        <title>Complete sequence of chromosome of Thioflavicoccus mobilis 8321.</title>
        <authorList>
            <consortium name="US DOE Joint Genome Institute"/>
            <person name="Lucas S."/>
            <person name="Han J."/>
            <person name="Lapidus A."/>
            <person name="Cheng J.-F."/>
            <person name="Goodwin L."/>
            <person name="Pitluck S."/>
            <person name="Peters L."/>
            <person name="Ovchinnikova G."/>
            <person name="Lu M."/>
            <person name="Detter J.C."/>
            <person name="Han C."/>
            <person name="Tapia R."/>
            <person name="Land M."/>
            <person name="Hauser L."/>
            <person name="Kyrpides N."/>
            <person name="Ivanova N."/>
            <person name="Pagani I."/>
            <person name="Vogl K."/>
            <person name="Liu Z."/>
            <person name="Imhoff J."/>
            <person name="Thiel V."/>
            <person name="Frigaard N.-U."/>
            <person name="Bryant D."/>
            <person name="Woyke T."/>
        </authorList>
    </citation>
    <scope>NUCLEOTIDE SEQUENCE [LARGE SCALE GENOMIC DNA]</scope>
    <source>
        <strain evidence="8 9">8321</strain>
    </source>
</reference>
<dbReference type="InterPro" id="IPR036976">
    <property type="entry name" value="RimM_N_sf"/>
</dbReference>
<protein>
    <recommendedName>
        <fullName evidence="5">Ribosome maturation factor RimM</fullName>
    </recommendedName>
</protein>
<name>L0GYI0_9GAMM</name>
<comment type="similarity">
    <text evidence="5">Belongs to the RimM family.</text>
</comment>
<dbReference type="eggNOG" id="COG0806">
    <property type="taxonomic scope" value="Bacteria"/>
</dbReference>
<evidence type="ECO:0000313" key="8">
    <source>
        <dbReference type="EMBL" id="AGA90882.1"/>
    </source>
</evidence>
<evidence type="ECO:0000256" key="1">
    <source>
        <dbReference type="ARBA" id="ARBA00022490"/>
    </source>
</evidence>
<keyword evidence="4 5" id="KW-0143">Chaperone</keyword>
<keyword evidence="9" id="KW-1185">Reference proteome</keyword>
<evidence type="ECO:0000256" key="5">
    <source>
        <dbReference type="HAMAP-Rule" id="MF_00014"/>
    </source>
</evidence>
<dbReference type="InterPro" id="IPR011033">
    <property type="entry name" value="PRC_barrel-like_sf"/>
</dbReference>
<evidence type="ECO:0000256" key="2">
    <source>
        <dbReference type="ARBA" id="ARBA00022517"/>
    </source>
</evidence>
<dbReference type="GO" id="GO:0043022">
    <property type="term" value="F:ribosome binding"/>
    <property type="evidence" value="ECO:0007669"/>
    <property type="project" value="InterPro"/>
</dbReference>
<dbReference type="Pfam" id="PF01782">
    <property type="entry name" value="RimM"/>
    <property type="match status" value="1"/>
</dbReference>
<gene>
    <name evidence="5" type="primary">rimM</name>
    <name evidence="8" type="ORF">Thimo_2131</name>
</gene>
<dbReference type="HOGENOM" id="CLU_077636_1_0_6"/>
<evidence type="ECO:0000256" key="4">
    <source>
        <dbReference type="ARBA" id="ARBA00023186"/>
    </source>
</evidence>
<organism evidence="8 9">
    <name type="scientific">Thioflavicoccus mobilis 8321</name>
    <dbReference type="NCBI Taxonomy" id="765912"/>
    <lineage>
        <taxon>Bacteria</taxon>
        <taxon>Pseudomonadati</taxon>
        <taxon>Pseudomonadota</taxon>
        <taxon>Gammaproteobacteria</taxon>
        <taxon>Chromatiales</taxon>
        <taxon>Chromatiaceae</taxon>
        <taxon>Thioflavicoccus</taxon>
    </lineage>
</organism>
<dbReference type="SUPFAM" id="SSF50346">
    <property type="entry name" value="PRC-barrel domain"/>
    <property type="match status" value="1"/>
</dbReference>
<comment type="domain">
    <text evidence="5">The PRC barrel domain binds ribosomal protein uS19.</text>
</comment>
<dbReference type="PATRIC" id="fig|765912.4.peg.2085"/>
<dbReference type="GO" id="GO:0005840">
    <property type="term" value="C:ribosome"/>
    <property type="evidence" value="ECO:0007669"/>
    <property type="project" value="InterPro"/>
</dbReference>
<feature type="domain" description="RimM N-terminal" evidence="6">
    <location>
        <begin position="12"/>
        <end position="95"/>
    </location>
</feature>
<accession>L0GYI0</accession>
<evidence type="ECO:0000259" key="7">
    <source>
        <dbReference type="Pfam" id="PF24986"/>
    </source>
</evidence>
<dbReference type="GO" id="GO:0042274">
    <property type="term" value="P:ribosomal small subunit biogenesis"/>
    <property type="evidence" value="ECO:0007669"/>
    <property type="project" value="UniProtKB-UniRule"/>
</dbReference>
<evidence type="ECO:0000256" key="3">
    <source>
        <dbReference type="ARBA" id="ARBA00022552"/>
    </source>
</evidence>
<dbReference type="NCBIfam" id="TIGR02273">
    <property type="entry name" value="16S_RimM"/>
    <property type="match status" value="1"/>
</dbReference>
<feature type="domain" description="Ribosome maturation factor RimM PRC barrel" evidence="7">
    <location>
        <begin position="106"/>
        <end position="170"/>
    </location>
</feature>
<dbReference type="Proteomes" id="UP000010816">
    <property type="component" value="Chromosome"/>
</dbReference>
<dbReference type="SUPFAM" id="SSF50447">
    <property type="entry name" value="Translation proteins"/>
    <property type="match status" value="1"/>
</dbReference>
<dbReference type="InterPro" id="IPR011961">
    <property type="entry name" value="RimM"/>
</dbReference>
<dbReference type="GO" id="GO:0006364">
    <property type="term" value="P:rRNA processing"/>
    <property type="evidence" value="ECO:0007669"/>
    <property type="project" value="UniProtKB-UniRule"/>
</dbReference>
<dbReference type="Gene3D" id="2.40.30.60">
    <property type="entry name" value="RimM"/>
    <property type="match status" value="1"/>
</dbReference>
<dbReference type="EMBL" id="CP003051">
    <property type="protein sequence ID" value="AGA90882.1"/>
    <property type="molecule type" value="Genomic_DNA"/>
</dbReference>
<evidence type="ECO:0000259" key="6">
    <source>
        <dbReference type="Pfam" id="PF01782"/>
    </source>
</evidence>
<dbReference type="InterPro" id="IPR056792">
    <property type="entry name" value="PRC_RimM"/>
</dbReference>
<dbReference type="InterPro" id="IPR002676">
    <property type="entry name" value="RimM_N"/>
</dbReference>
<dbReference type="Gene3D" id="2.30.30.240">
    <property type="entry name" value="PRC-barrel domain"/>
    <property type="match status" value="1"/>
</dbReference>
<keyword evidence="2 5" id="KW-0690">Ribosome biogenesis</keyword>
<comment type="subunit">
    <text evidence="5">Binds ribosomal protein uS19.</text>
</comment>
<dbReference type="HAMAP" id="MF_00014">
    <property type="entry name" value="Ribosome_mat_RimM"/>
    <property type="match status" value="1"/>
</dbReference>
<sequence length="173" mass="19647">MTAADGARLVVLGRITGLFGVRGWVKVFSETDPRENILRYSPWYLGRVHDGSQRPCRVVEAQRQGKGIVVRLDGYEDREQAAALIGETIAVRRDQLPPARPDEFYWIDLEGLTVETVCGRPLGRIDYLFATAANDVIVVRGERERLVPFLWEDVVKDVDFGQGRMIVDWDPDF</sequence>
<keyword evidence="3 5" id="KW-0698">rRNA processing</keyword>
<dbReference type="STRING" id="765912.Thimo_2131"/>
<dbReference type="AlphaFoldDB" id="L0GYI0"/>
<dbReference type="OrthoDB" id="9783509at2"/>
<comment type="function">
    <text evidence="5">An accessory protein needed during the final step in the assembly of 30S ribosomal subunit, possibly for assembly of the head region. Essential for efficient processing of 16S rRNA. May be needed both before and after RbfA during the maturation of 16S rRNA. It has affinity for free ribosomal 30S subunits but not for 70S ribosomes.</text>
</comment>